<evidence type="ECO:0000313" key="6">
    <source>
        <dbReference type="EMBL" id="KRY35841.1"/>
    </source>
</evidence>
<evidence type="ECO:0000256" key="2">
    <source>
        <dbReference type="ARBA" id="ARBA00022670"/>
    </source>
</evidence>
<dbReference type="PROSITE" id="PS51858">
    <property type="entry name" value="PPPDE"/>
    <property type="match status" value="1"/>
</dbReference>
<dbReference type="STRING" id="6334.A0A0V1BFZ0"/>
<dbReference type="InterPro" id="IPR008580">
    <property type="entry name" value="PPPDE_dom"/>
</dbReference>
<dbReference type="eggNOG" id="KOG0324">
    <property type="taxonomic scope" value="Eukaryota"/>
</dbReference>
<feature type="domain" description="PPPDE" evidence="5">
    <location>
        <begin position="42"/>
        <end position="186"/>
    </location>
</feature>
<evidence type="ECO:0000256" key="3">
    <source>
        <dbReference type="ARBA" id="ARBA00022801"/>
    </source>
</evidence>
<protein>
    <submittedName>
        <fullName evidence="6">Desumoylating isopeptidase 2</fullName>
    </submittedName>
</protein>
<accession>A0A0V1BFZ0</accession>
<evidence type="ECO:0000259" key="5">
    <source>
        <dbReference type="PROSITE" id="PS51858"/>
    </source>
</evidence>
<dbReference type="GO" id="GO:0016579">
    <property type="term" value="P:protein deubiquitination"/>
    <property type="evidence" value="ECO:0007669"/>
    <property type="project" value="TreeGrafter"/>
</dbReference>
<keyword evidence="2" id="KW-0645">Protease</keyword>
<dbReference type="InterPro" id="IPR042266">
    <property type="entry name" value="PPPDE_sf"/>
</dbReference>
<sequence length="284" mass="32984">MIKYKYLTVEENLFYYFVIVLHQSFKRFKIVLFLTEIQMARVPVYLNIYSMNWMNEYLSHVGVGIYHSGIEVYNDEYCFGRHKLPLSGIFQITPRNADELGDGFKYKESLFLGYTDFSEFDVIKIVQQLGEEFLGCQYHLMNKNCNHFTNALAKILCGQEIPSWVNRLAYISSCIPFLEKCFPREWITPAENSNMNDSSSNRISIFDQYMNYFRGSREMLIEPVEMASDTSCADSSPRPSSVSSQPSTARSFISGGGGNTTAYSYYADRRVFLKFFEKGFRQIR</sequence>
<proteinExistence type="inferred from homology"/>
<feature type="compositionally biased region" description="Low complexity" evidence="4">
    <location>
        <begin position="230"/>
        <end position="251"/>
    </location>
</feature>
<dbReference type="PANTHER" id="PTHR12378:SF80">
    <property type="entry name" value="IP06716P-RELATED"/>
    <property type="match status" value="1"/>
</dbReference>
<evidence type="ECO:0000256" key="1">
    <source>
        <dbReference type="ARBA" id="ARBA00008140"/>
    </source>
</evidence>
<comment type="caution">
    <text evidence="6">The sequence shown here is derived from an EMBL/GenBank/DDBJ whole genome shotgun (WGS) entry which is preliminary data.</text>
</comment>
<keyword evidence="7" id="KW-1185">Reference proteome</keyword>
<gene>
    <name evidence="6" type="primary">DESI2</name>
    <name evidence="6" type="ORF">T01_6853</name>
</gene>
<dbReference type="OrthoDB" id="412286at2759"/>
<comment type="similarity">
    <text evidence="1">Belongs to the DeSI family.</text>
</comment>
<dbReference type="EMBL" id="JYDH01000049">
    <property type="protein sequence ID" value="KRY35841.1"/>
    <property type="molecule type" value="Genomic_DNA"/>
</dbReference>
<dbReference type="Proteomes" id="UP000054776">
    <property type="component" value="Unassembled WGS sequence"/>
</dbReference>
<name>A0A0V1BFZ0_TRISP</name>
<dbReference type="InParanoid" id="A0A0V1BFZ0"/>
<organism evidence="6 7">
    <name type="scientific">Trichinella spiralis</name>
    <name type="common">Trichina worm</name>
    <dbReference type="NCBI Taxonomy" id="6334"/>
    <lineage>
        <taxon>Eukaryota</taxon>
        <taxon>Metazoa</taxon>
        <taxon>Ecdysozoa</taxon>
        <taxon>Nematoda</taxon>
        <taxon>Enoplea</taxon>
        <taxon>Dorylaimia</taxon>
        <taxon>Trichinellida</taxon>
        <taxon>Trichinellidae</taxon>
        <taxon>Trichinella</taxon>
    </lineage>
</organism>
<feature type="region of interest" description="Disordered" evidence="4">
    <location>
        <begin position="229"/>
        <end position="253"/>
    </location>
</feature>
<reference evidence="6 7" key="1">
    <citation type="submission" date="2015-01" db="EMBL/GenBank/DDBJ databases">
        <title>Evolution of Trichinella species and genotypes.</title>
        <authorList>
            <person name="Korhonen P.K."/>
            <person name="Edoardo P."/>
            <person name="Giuseppe L.R."/>
            <person name="Gasser R.B."/>
        </authorList>
    </citation>
    <scope>NUCLEOTIDE SEQUENCE [LARGE SCALE GENOMIC DNA]</scope>
    <source>
        <strain evidence="6">ISS3</strain>
    </source>
</reference>
<dbReference type="AlphaFoldDB" id="A0A0V1BFZ0"/>
<dbReference type="Gene3D" id="3.90.1720.30">
    <property type="entry name" value="PPPDE domains"/>
    <property type="match status" value="1"/>
</dbReference>
<dbReference type="SMART" id="SM01179">
    <property type="entry name" value="DUF862"/>
    <property type="match status" value="1"/>
</dbReference>
<dbReference type="GO" id="GO:0006508">
    <property type="term" value="P:proteolysis"/>
    <property type="evidence" value="ECO:0007669"/>
    <property type="project" value="UniProtKB-KW"/>
</dbReference>
<dbReference type="GO" id="GO:0101005">
    <property type="term" value="F:deubiquitinase activity"/>
    <property type="evidence" value="ECO:0007669"/>
    <property type="project" value="TreeGrafter"/>
</dbReference>
<keyword evidence="3" id="KW-0378">Hydrolase</keyword>
<dbReference type="PANTHER" id="PTHR12378">
    <property type="entry name" value="DESUMOYLATING ISOPEPTIDASE"/>
    <property type="match status" value="1"/>
</dbReference>
<evidence type="ECO:0000256" key="4">
    <source>
        <dbReference type="SAM" id="MobiDB-lite"/>
    </source>
</evidence>
<dbReference type="Pfam" id="PF05903">
    <property type="entry name" value="Peptidase_C97"/>
    <property type="match status" value="1"/>
</dbReference>
<evidence type="ECO:0000313" key="7">
    <source>
        <dbReference type="Proteomes" id="UP000054776"/>
    </source>
</evidence>